<dbReference type="Proteomes" id="UP000439903">
    <property type="component" value="Unassembled WGS sequence"/>
</dbReference>
<gene>
    <name evidence="1" type="ORF">F8M41_001832</name>
</gene>
<sequence>MKAYLKSMLKEVWAMNSNEEAVRNCIGEKKNLLKNLISKKITLENSKNVLNSGVNFFVYLKRQWARDLLNSWCFSRQIQAAIALGIPLEKIPTTNNISE</sequence>
<comment type="caution">
    <text evidence="1">The sequence shown here is derived from an EMBL/GenBank/DDBJ whole genome shotgun (WGS) entry which is preliminary data.</text>
</comment>
<accession>A0A8H4AYY4</accession>
<reference evidence="1 2" key="1">
    <citation type="journal article" date="2019" name="Environ. Microbiol.">
        <title>At the nexus of three kingdoms: the genome of the mycorrhizal fungus Gigaspora margarita provides insights into plant, endobacterial and fungal interactions.</title>
        <authorList>
            <person name="Venice F."/>
            <person name="Ghignone S."/>
            <person name="Salvioli di Fossalunga A."/>
            <person name="Amselem J."/>
            <person name="Novero M."/>
            <person name="Xianan X."/>
            <person name="Sedzielewska Toro K."/>
            <person name="Morin E."/>
            <person name="Lipzen A."/>
            <person name="Grigoriev I.V."/>
            <person name="Henrissat B."/>
            <person name="Martin F.M."/>
            <person name="Bonfante P."/>
        </authorList>
    </citation>
    <scope>NUCLEOTIDE SEQUENCE [LARGE SCALE GENOMIC DNA]</scope>
    <source>
        <strain evidence="1 2">BEG34</strain>
    </source>
</reference>
<name>A0A8H4AYY4_GIGMA</name>
<organism evidence="1 2">
    <name type="scientific">Gigaspora margarita</name>
    <dbReference type="NCBI Taxonomy" id="4874"/>
    <lineage>
        <taxon>Eukaryota</taxon>
        <taxon>Fungi</taxon>
        <taxon>Fungi incertae sedis</taxon>
        <taxon>Mucoromycota</taxon>
        <taxon>Glomeromycotina</taxon>
        <taxon>Glomeromycetes</taxon>
        <taxon>Diversisporales</taxon>
        <taxon>Gigasporaceae</taxon>
        <taxon>Gigaspora</taxon>
    </lineage>
</organism>
<proteinExistence type="predicted"/>
<evidence type="ECO:0000313" key="1">
    <source>
        <dbReference type="EMBL" id="KAF0545895.1"/>
    </source>
</evidence>
<protein>
    <submittedName>
        <fullName evidence="1">Uncharacterized protein</fullName>
    </submittedName>
</protein>
<evidence type="ECO:0000313" key="2">
    <source>
        <dbReference type="Proteomes" id="UP000439903"/>
    </source>
</evidence>
<dbReference type="AlphaFoldDB" id="A0A8H4AYY4"/>
<dbReference type="EMBL" id="WTPW01000116">
    <property type="protein sequence ID" value="KAF0545895.1"/>
    <property type="molecule type" value="Genomic_DNA"/>
</dbReference>
<keyword evidence="2" id="KW-1185">Reference proteome</keyword>